<comment type="caution">
    <text evidence="1">The sequence shown here is derived from an EMBL/GenBank/DDBJ whole genome shotgun (WGS) entry which is preliminary data.</text>
</comment>
<accession>A0A918WCD8</accession>
<evidence type="ECO:0000313" key="2">
    <source>
        <dbReference type="Proteomes" id="UP000644020"/>
    </source>
</evidence>
<organism evidence="1 2">
    <name type="scientific">Streptomyces termitum</name>
    <dbReference type="NCBI Taxonomy" id="67368"/>
    <lineage>
        <taxon>Bacteria</taxon>
        <taxon>Bacillati</taxon>
        <taxon>Actinomycetota</taxon>
        <taxon>Actinomycetes</taxon>
        <taxon>Kitasatosporales</taxon>
        <taxon>Streptomycetaceae</taxon>
        <taxon>Streptomyces</taxon>
    </lineage>
</organism>
<dbReference type="Proteomes" id="UP000644020">
    <property type="component" value="Unassembled WGS sequence"/>
</dbReference>
<gene>
    <name evidence="1" type="ORF">GCM10010305_41210</name>
</gene>
<reference evidence="1" key="2">
    <citation type="submission" date="2020-09" db="EMBL/GenBank/DDBJ databases">
        <authorList>
            <person name="Sun Q."/>
            <person name="Ohkuma M."/>
        </authorList>
    </citation>
    <scope>NUCLEOTIDE SEQUENCE</scope>
    <source>
        <strain evidence="1">JCM 4518</strain>
    </source>
</reference>
<evidence type="ECO:0000313" key="1">
    <source>
        <dbReference type="EMBL" id="GHA93221.1"/>
    </source>
</evidence>
<protein>
    <recommendedName>
        <fullName evidence="3">Immunity protein Imm1</fullName>
    </recommendedName>
</protein>
<evidence type="ECO:0008006" key="3">
    <source>
        <dbReference type="Google" id="ProtNLM"/>
    </source>
</evidence>
<dbReference type="EMBL" id="BMUL01000010">
    <property type="protein sequence ID" value="GHA93221.1"/>
    <property type="molecule type" value="Genomic_DNA"/>
</dbReference>
<sequence>MVPAAPCVADRQGEHYHRAPWSDMTTTWTTHISGIPETAPGVGVVAALIRLMALPARGQPAPALSEEGRCPGLSLGSVHEIVVLVIESWVINDDSPVPVSSAGAVEALRSRIDRGQLETWLTSSSGRLLAFVTNAERAMVVLLEGEGDPGEHAVTPGTAGSSDGFVLSNGQDDEYPDEDTVPIREAFRLVEHIVDTGSWPADARWVVDR</sequence>
<name>A0A918WCD8_9ACTN</name>
<reference evidence="1" key="1">
    <citation type="journal article" date="2014" name="Int. J. Syst. Evol. Microbiol.">
        <title>Complete genome sequence of Corynebacterium casei LMG S-19264T (=DSM 44701T), isolated from a smear-ripened cheese.</title>
        <authorList>
            <consortium name="US DOE Joint Genome Institute (JGI-PGF)"/>
            <person name="Walter F."/>
            <person name="Albersmeier A."/>
            <person name="Kalinowski J."/>
            <person name="Ruckert C."/>
        </authorList>
    </citation>
    <scope>NUCLEOTIDE SEQUENCE</scope>
    <source>
        <strain evidence="1">JCM 4518</strain>
    </source>
</reference>
<proteinExistence type="predicted"/>
<dbReference type="AlphaFoldDB" id="A0A918WCD8"/>
<keyword evidence="2" id="KW-1185">Reference proteome</keyword>